<evidence type="ECO:0000256" key="1">
    <source>
        <dbReference type="SAM" id="MobiDB-lite"/>
    </source>
</evidence>
<feature type="domain" description="RNase H type-1" evidence="2">
    <location>
        <begin position="245"/>
        <end position="311"/>
    </location>
</feature>
<dbReference type="InterPro" id="IPR036397">
    <property type="entry name" value="RNaseH_sf"/>
</dbReference>
<evidence type="ECO:0000313" key="4">
    <source>
        <dbReference type="Proteomes" id="UP000000763"/>
    </source>
</evidence>
<feature type="compositionally biased region" description="Basic and acidic residues" evidence="1">
    <location>
        <begin position="66"/>
        <end position="77"/>
    </location>
</feature>
<dbReference type="Pfam" id="PF13456">
    <property type="entry name" value="RVT_3"/>
    <property type="match status" value="1"/>
</dbReference>
<evidence type="ECO:0000313" key="3">
    <source>
        <dbReference type="EMBL" id="AAM00989.1"/>
    </source>
</evidence>
<dbReference type="PANTHER" id="PTHR48475">
    <property type="entry name" value="RIBONUCLEASE H"/>
    <property type="match status" value="1"/>
</dbReference>
<dbReference type="Proteomes" id="UP000000763">
    <property type="component" value="Chromosome 10"/>
</dbReference>
<dbReference type="PANTHER" id="PTHR48475:SF1">
    <property type="entry name" value="RNASE H TYPE-1 DOMAIN-CONTAINING PROTEIN"/>
    <property type="match status" value="1"/>
</dbReference>
<proteinExistence type="predicted"/>
<organism evidence="3 4">
    <name type="scientific">Oryza sativa subsp. japonica</name>
    <name type="common">Rice</name>
    <dbReference type="NCBI Taxonomy" id="39947"/>
    <lineage>
        <taxon>Eukaryota</taxon>
        <taxon>Viridiplantae</taxon>
        <taxon>Streptophyta</taxon>
        <taxon>Embryophyta</taxon>
        <taxon>Tracheophyta</taxon>
        <taxon>Spermatophyta</taxon>
        <taxon>Magnoliopsida</taxon>
        <taxon>Liliopsida</taxon>
        <taxon>Poales</taxon>
        <taxon>Poaceae</taxon>
        <taxon>BOP clade</taxon>
        <taxon>Oryzoideae</taxon>
        <taxon>Oryzeae</taxon>
        <taxon>Oryzinae</taxon>
        <taxon>Oryza</taxon>
        <taxon>Oryza sativa</taxon>
    </lineage>
</organism>
<protein>
    <recommendedName>
        <fullName evidence="2">RNase H type-1 domain-containing protein</fullName>
    </recommendedName>
</protein>
<feature type="region of interest" description="Disordered" evidence="1">
    <location>
        <begin position="27"/>
        <end position="89"/>
    </location>
</feature>
<feature type="compositionally biased region" description="Basic residues" evidence="1">
    <location>
        <begin position="50"/>
        <end position="59"/>
    </location>
</feature>
<evidence type="ECO:0000259" key="2">
    <source>
        <dbReference type="Pfam" id="PF13456"/>
    </source>
</evidence>
<dbReference type="InterPro" id="IPR012337">
    <property type="entry name" value="RNaseH-like_sf"/>
</dbReference>
<dbReference type="Gene3D" id="3.30.420.10">
    <property type="entry name" value="Ribonuclease H-like superfamily/Ribonuclease H"/>
    <property type="match status" value="1"/>
</dbReference>
<name>Q8S7A5_ORYSJ</name>
<dbReference type="SUPFAM" id="SSF53098">
    <property type="entry name" value="Ribonuclease H-like"/>
    <property type="match status" value="1"/>
</dbReference>
<reference evidence="4" key="1">
    <citation type="journal article" date="2005" name="Nature">
        <title>The map-based sequence of the rice genome.</title>
        <authorList>
            <consortium name="International rice genome sequencing project (IRGSP)"/>
            <person name="Matsumoto T."/>
            <person name="Wu J."/>
            <person name="Kanamori H."/>
            <person name="Katayose Y."/>
            <person name="Fujisawa M."/>
            <person name="Namiki N."/>
            <person name="Mizuno H."/>
            <person name="Yamamoto K."/>
            <person name="Antonio B.A."/>
            <person name="Baba T."/>
            <person name="Sakata K."/>
            <person name="Nagamura Y."/>
            <person name="Aoki H."/>
            <person name="Arikawa K."/>
            <person name="Arita K."/>
            <person name="Bito T."/>
            <person name="Chiden Y."/>
            <person name="Fujitsuka N."/>
            <person name="Fukunaka R."/>
            <person name="Hamada M."/>
            <person name="Harada C."/>
            <person name="Hayashi A."/>
            <person name="Hijishita S."/>
            <person name="Honda M."/>
            <person name="Hosokawa S."/>
            <person name="Ichikawa Y."/>
            <person name="Idonuma A."/>
            <person name="Iijima M."/>
            <person name="Ikeda M."/>
            <person name="Ikeno M."/>
            <person name="Ito K."/>
            <person name="Ito S."/>
            <person name="Ito T."/>
            <person name="Ito Y."/>
            <person name="Ito Y."/>
            <person name="Iwabuchi A."/>
            <person name="Kamiya K."/>
            <person name="Karasawa W."/>
            <person name="Kurita K."/>
            <person name="Katagiri S."/>
            <person name="Kikuta A."/>
            <person name="Kobayashi H."/>
            <person name="Kobayashi N."/>
            <person name="Machita K."/>
            <person name="Maehara T."/>
            <person name="Masukawa M."/>
            <person name="Mizubayashi T."/>
            <person name="Mukai Y."/>
            <person name="Nagasaki H."/>
            <person name="Nagata Y."/>
            <person name="Naito S."/>
            <person name="Nakashima M."/>
            <person name="Nakama Y."/>
            <person name="Nakamichi Y."/>
            <person name="Nakamura M."/>
            <person name="Meguro A."/>
            <person name="Negishi M."/>
            <person name="Ohta I."/>
            <person name="Ohta T."/>
            <person name="Okamoto M."/>
            <person name="Ono N."/>
            <person name="Saji S."/>
            <person name="Sakaguchi M."/>
            <person name="Sakai K."/>
            <person name="Shibata M."/>
            <person name="Shimokawa T."/>
            <person name="Song J."/>
            <person name="Takazaki Y."/>
            <person name="Terasawa K."/>
            <person name="Tsugane M."/>
            <person name="Tsuji K."/>
            <person name="Ueda S."/>
            <person name="Waki K."/>
            <person name="Yamagata H."/>
            <person name="Yamamoto M."/>
            <person name="Yamamoto S."/>
            <person name="Yamane H."/>
            <person name="Yoshiki S."/>
            <person name="Yoshihara R."/>
            <person name="Yukawa K."/>
            <person name="Zhong H."/>
            <person name="Yano M."/>
            <person name="Yuan Q."/>
            <person name="Ouyang S."/>
            <person name="Liu J."/>
            <person name="Jones K.M."/>
            <person name="Gansberger K."/>
            <person name="Moffat K."/>
            <person name="Hill J."/>
            <person name="Bera J."/>
            <person name="Fadrosh D."/>
            <person name="Jin S."/>
            <person name="Johri S."/>
            <person name="Kim M."/>
            <person name="Overton L."/>
            <person name="Reardon M."/>
            <person name="Tsitrin T."/>
            <person name="Vuong H."/>
            <person name="Weaver B."/>
            <person name="Ciecko A."/>
            <person name="Tallon L."/>
            <person name="Jackson J."/>
            <person name="Pai G."/>
            <person name="Aken S.V."/>
            <person name="Utterback T."/>
            <person name="Reidmuller S."/>
            <person name="Feldblyum T."/>
            <person name="Hsiao J."/>
            <person name="Zismann V."/>
            <person name="Iobst S."/>
            <person name="de Vazeille A.R."/>
            <person name="Buell C.R."/>
            <person name="Ying K."/>
            <person name="Li Y."/>
            <person name="Lu T."/>
            <person name="Huang Y."/>
            <person name="Zhao Q."/>
            <person name="Feng Q."/>
            <person name="Zhang L."/>
            <person name="Zhu J."/>
            <person name="Weng Q."/>
            <person name="Mu J."/>
            <person name="Lu Y."/>
            <person name="Fan D."/>
            <person name="Liu Y."/>
            <person name="Guan J."/>
            <person name="Zhang Y."/>
            <person name="Yu S."/>
            <person name="Liu X."/>
            <person name="Zhang Y."/>
            <person name="Hong G."/>
            <person name="Han B."/>
            <person name="Choisne N."/>
            <person name="Demange N."/>
            <person name="Orjeda G."/>
            <person name="Samain S."/>
            <person name="Cattolico L."/>
            <person name="Pelletier E."/>
            <person name="Couloux A."/>
            <person name="Segurens B."/>
            <person name="Wincker P."/>
            <person name="D'Hont A."/>
            <person name="Scarpelli C."/>
            <person name="Weissenbach J."/>
            <person name="Salanoubat M."/>
            <person name="Quetier F."/>
            <person name="Yu Y."/>
            <person name="Kim H.R."/>
            <person name="Rambo T."/>
            <person name="Currie J."/>
            <person name="Collura K."/>
            <person name="Luo M."/>
            <person name="Yang T."/>
            <person name="Ammiraju J.S.S."/>
            <person name="Engler F."/>
            <person name="Soderlund C."/>
            <person name="Wing R.A."/>
            <person name="Palmer L.E."/>
            <person name="de la Bastide M."/>
            <person name="Spiegel L."/>
            <person name="Nascimento L."/>
            <person name="Zutavern T."/>
            <person name="O'Shaughnessy A."/>
            <person name="Dike S."/>
            <person name="Dedhia N."/>
            <person name="Preston R."/>
            <person name="Balija V."/>
            <person name="McCombie W.R."/>
            <person name="Chow T."/>
            <person name="Chen H."/>
            <person name="Chung M."/>
            <person name="Chen C."/>
            <person name="Shaw J."/>
            <person name="Wu H."/>
            <person name="Hsiao K."/>
            <person name="Chao Y."/>
            <person name="Chu M."/>
            <person name="Cheng C."/>
            <person name="Hour A."/>
            <person name="Lee P."/>
            <person name="Lin S."/>
            <person name="Lin Y."/>
            <person name="Liou J."/>
            <person name="Liu S."/>
            <person name="Hsing Y."/>
            <person name="Raghuvanshi S."/>
            <person name="Mohanty A."/>
            <person name="Bharti A.K."/>
            <person name="Gaur A."/>
            <person name="Gupta V."/>
            <person name="Kumar D."/>
            <person name="Ravi V."/>
            <person name="Vij S."/>
            <person name="Kapur A."/>
            <person name="Khurana P."/>
            <person name="Khurana P."/>
            <person name="Khurana J.P."/>
            <person name="Tyagi A.K."/>
            <person name="Gaikwad K."/>
            <person name="Singh A."/>
            <person name="Dalal V."/>
            <person name="Srivastava S."/>
            <person name="Dixit A."/>
            <person name="Pal A.K."/>
            <person name="Ghazi I.A."/>
            <person name="Yadav M."/>
            <person name="Pandit A."/>
            <person name="Bhargava A."/>
            <person name="Sureshbabu K."/>
            <person name="Batra K."/>
            <person name="Sharma T.R."/>
            <person name="Mohapatra T."/>
            <person name="Singh N.K."/>
            <person name="Messing J."/>
            <person name="Nelson A.B."/>
            <person name="Fuks G."/>
            <person name="Kavchok S."/>
            <person name="Keizer G."/>
            <person name="Linton E."/>
            <person name="Llaca V."/>
            <person name="Song R."/>
            <person name="Tanyolac B."/>
            <person name="Young S."/>
            <person name="Ho-Il K."/>
            <person name="Hahn J.H."/>
            <person name="Sangsakoo G."/>
            <person name="Vanavichit A."/>
            <person name="de Mattos Luiz.A.T."/>
            <person name="Zimmer P.D."/>
            <person name="Malone G."/>
            <person name="Dellagostin O."/>
            <person name="de Oliveira A.C."/>
            <person name="Bevan M."/>
            <person name="Bancroft I."/>
            <person name="Minx P."/>
            <person name="Cordum H."/>
            <person name="Wilson R."/>
            <person name="Cheng Z."/>
            <person name="Jin W."/>
            <person name="Jiang J."/>
            <person name="Leong S.A."/>
            <person name="Iwama H."/>
            <person name="Gojobori T."/>
            <person name="Itoh T."/>
            <person name="Niimura Y."/>
            <person name="Fujii Y."/>
            <person name="Habara T."/>
            <person name="Sakai H."/>
            <person name="Sato Y."/>
            <person name="Wilson G."/>
            <person name="Kumar K."/>
            <person name="McCouch S."/>
            <person name="Juretic N."/>
            <person name="Hoen D."/>
            <person name="Wright S."/>
            <person name="Bruskiewich R."/>
            <person name="Bureau T."/>
            <person name="Miyao A."/>
            <person name="Hirochika H."/>
            <person name="Nishikawa T."/>
            <person name="Kadowaki K."/>
            <person name="Sugiura M."/>
            <person name="Burr B."/>
            <person name="Sasaki T."/>
        </authorList>
    </citation>
    <scope>NUCLEOTIDE SEQUENCE [LARGE SCALE GENOMIC DNA]</scope>
    <source>
        <strain evidence="4">cv. Nipponbare</strain>
    </source>
</reference>
<dbReference type="AlphaFoldDB" id="Q8S7A5"/>
<dbReference type="EMBL" id="AC090482">
    <property type="protein sequence ID" value="AAM00989.1"/>
    <property type="molecule type" value="Genomic_DNA"/>
</dbReference>
<reference evidence="4" key="2">
    <citation type="journal article" date="2008" name="Nucleic Acids Res.">
        <title>The rice annotation project database (RAP-DB): 2008 update.</title>
        <authorList>
            <consortium name="The rice annotation project (RAP)"/>
        </authorList>
    </citation>
    <scope>GENOME REANNOTATION</scope>
    <source>
        <strain evidence="4">cv. Nipponbare</strain>
    </source>
</reference>
<dbReference type="GO" id="GO:0004523">
    <property type="term" value="F:RNA-DNA hybrid ribonuclease activity"/>
    <property type="evidence" value="ECO:0007669"/>
    <property type="project" value="InterPro"/>
</dbReference>
<sequence>MTSSKAAGSDGDLAGARVVGRDFGGHLHVEDDETNPTILTLVPNDDRRRPATRRRRRRLGLAGGDGLRRPAAKERWRPSFSTSWQNQWRRRQATATAEAAWRRNRSSAGGGGGWFHAATALRVTGEDGRGGKRKGRTRGSYLKPWIEEIGLLPQEIDSENQKLGFRDKLENETHPKWVTKLGQFDVHFIPRTTIKSQVLSDFVANWTVAEDGKVGHTNNERSTMAFNGAFSIQGAGVGFILTSLKGDHKRLILKGDSELVGNHVHKDYICFNPESSKYLVEVRKLEQRFDGFEVRHVHRKHNVDANNLARRTSRQEPVELVTFFEGLIKPSVKGTPKHNTDNITDVGSGLGGYSASQTVSWRTLKLRKIGVHHLQIFSAPINCRTTT</sequence>
<gene>
    <name evidence="3" type="primary">OSJNBa0015I18.18</name>
</gene>
<accession>Q8S7A5</accession>
<dbReference type="InterPro" id="IPR002156">
    <property type="entry name" value="RNaseH_domain"/>
</dbReference>
<dbReference type="GO" id="GO:0003676">
    <property type="term" value="F:nucleic acid binding"/>
    <property type="evidence" value="ECO:0007669"/>
    <property type="project" value="InterPro"/>
</dbReference>